<reference evidence="2 3" key="1">
    <citation type="submission" date="2018-06" db="EMBL/GenBank/DDBJ databases">
        <authorList>
            <consortium name="Pathogen Informatics"/>
            <person name="Doyle S."/>
        </authorList>
    </citation>
    <scope>NUCLEOTIDE SEQUENCE [LARGE SCALE GENOMIC DNA]</scope>
    <source>
        <strain evidence="2 3">NCTC12224</strain>
    </source>
</reference>
<keyword evidence="3" id="KW-1185">Reference proteome</keyword>
<proteinExistence type="predicted"/>
<keyword evidence="1" id="KW-1133">Transmembrane helix</keyword>
<name>A0A380KG27_9STRE</name>
<accession>A0A380KG27</accession>
<evidence type="ECO:0000313" key="3">
    <source>
        <dbReference type="Proteomes" id="UP000254924"/>
    </source>
</evidence>
<dbReference type="RefSeq" id="WP_172605582.1">
    <property type="nucleotide sequence ID" value="NZ_JBNPNB010000077.1"/>
</dbReference>
<protein>
    <submittedName>
        <fullName evidence="2">Membrane protein</fullName>
    </submittedName>
</protein>
<sequence>MIFYLIVLILILLYYFFMAPKTIKNTLNPLVMVGIVVCLMIALVFGVVTFFDMSGEFYVSLAMTLLGFWAVRDMLKMPTKKQKQSKDLIE</sequence>
<dbReference type="Pfam" id="PF11364">
    <property type="entry name" value="DUF3165"/>
    <property type="match status" value="1"/>
</dbReference>
<gene>
    <name evidence="2" type="ORF">NCTC12224_02241</name>
</gene>
<evidence type="ECO:0000313" key="2">
    <source>
        <dbReference type="EMBL" id="SUN63106.1"/>
    </source>
</evidence>
<feature type="transmembrane region" description="Helical" evidence="1">
    <location>
        <begin position="30"/>
        <end position="51"/>
    </location>
</feature>
<feature type="transmembrane region" description="Helical" evidence="1">
    <location>
        <begin position="6"/>
        <end position="23"/>
    </location>
</feature>
<keyword evidence="1" id="KW-0472">Membrane</keyword>
<dbReference type="AlphaFoldDB" id="A0A380KG27"/>
<organism evidence="2 3">
    <name type="scientific">Streptococcus hyointestinalis</name>
    <dbReference type="NCBI Taxonomy" id="1337"/>
    <lineage>
        <taxon>Bacteria</taxon>
        <taxon>Bacillati</taxon>
        <taxon>Bacillota</taxon>
        <taxon>Bacilli</taxon>
        <taxon>Lactobacillales</taxon>
        <taxon>Streptococcaceae</taxon>
        <taxon>Streptococcus</taxon>
    </lineage>
</organism>
<dbReference type="EMBL" id="UHFN01000007">
    <property type="protein sequence ID" value="SUN63106.1"/>
    <property type="molecule type" value="Genomic_DNA"/>
</dbReference>
<feature type="transmembrane region" description="Helical" evidence="1">
    <location>
        <begin position="57"/>
        <end position="75"/>
    </location>
</feature>
<dbReference type="Proteomes" id="UP000254924">
    <property type="component" value="Unassembled WGS sequence"/>
</dbReference>
<dbReference type="GeneID" id="78357487"/>
<evidence type="ECO:0000256" key="1">
    <source>
        <dbReference type="SAM" id="Phobius"/>
    </source>
</evidence>
<dbReference type="InterPro" id="IPR021506">
    <property type="entry name" value="DUF3165"/>
</dbReference>
<keyword evidence="1" id="KW-0812">Transmembrane</keyword>